<sequence>MSIDIDERPTAFRRPSIGIPRAPRRRETAVSPDSHAPWQSVDARPSATTSLIVLALVNVAMATALFLVSAAILP</sequence>
<feature type="region of interest" description="Disordered" evidence="1">
    <location>
        <begin position="1"/>
        <end position="41"/>
    </location>
</feature>
<dbReference type="RefSeq" id="WP_378753213.1">
    <property type="nucleotide sequence ID" value="NZ_JBHSSV010000014.1"/>
</dbReference>
<evidence type="ECO:0000256" key="2">
    <source>
        <dbReference type="SAM" id="Phobius"/>
    </source>
</evidence>
<protein>
    <submittedName>
        <fullName evidence="3">Uncharacterized protein</fullName>
    </submittedName>
</protein>
<feature type="compositionally biased region" description="Basic and acidic residues" evidence="1">
    <location>
        <begin position="1"/>
        <end position="10"/>
    </location>
</feature>
<accession>A0ABW2ZQF5</accession>
<evidence type="ECO:0000256" key="1">
    <source>
        <dbReference type="SAM" id="MobiDB-lite"/>
    </source>
</evidence>
<proteinExistence type="predicted"/>
<feature type="transmembrane region" description="Helical" evidence="2">
    <location>
        <begin position="51"/>
        <end position="73"/>
    </location>
</feature>
<name>A0ABW2ZQF5_9MICO</name>
<keyword evidence="4" id="KW-1185">Reference proteome</keyword>
<evidence type="ECO:0000313" key="4">
    <source>
        <dbReference type="Proteomes" id="UP001597042"/>
    </source>
</evidence>
<keyword evidence="2" id="KW-1133">Transmembrane helix</keyword>
<dbReference type="Proteomes" id="UP001597042">
    <property type="component" value="Unassembled WGS sequence"/>
</dbReference>
<evidence type="ECO:0000313" key="3">
    <source>
        <dbReference type="EMBL" id="MFD0780619.1"/>
    </source>
</evidence>
<dbReference type="EMBL" id="JBHTIM010000001">
    <property type="protein sequence ID" value="MFD0780619.1"/>
    <property type="molecule type" value="Genomic_DNA"/>
</dbReference>
<keyword evidence="2" id="KW-0812">Transmembrane</keyword>
<gene>
    <name evidence="3" type="ORF">ACFQZV_04800</name>
</gene>
<keyword evidence="2" id="KW-0472">Membrane</keyword>
<comment type="caution">
    <text evidence="3">The sequence shown here is derived from an EMBL/GenBank/DDBJ whole genome shotgun (WGS) entry which is preliminary data.</text>
</comment>
<organism evidence="3 4">
    <name type="scientific">Microbacterium koreense</name>
    <dbReference type="NCBI Taxonomy" id="323761"/>
    <lineage>
        <taxon>Bacteria</taxon>
        <taxon>Bacillati</taxon>
        <taxon>Actinomycetota</taxon>
        <taxon>Actinomycetes</taxon>
        <taxon>Micrococcales</taxon>
        <taxon>Microbacteriaceae</taxon>
        <taxon>Microbacterium</taxon>
    </lineage>
</organism>
<reference evidence="4" key="1">
    <citation type="journal article" date="2019" name="Int. J. Syst. Evol. Microbiol.">
        <title>The Global Catalogue of Microorganisms (GCM) 10K type strain sequencing project: providing services to taxonomists for standard genome sequencing and annotation.</title>
        <authorList>
            <consortium name="The Broad Institute Genomics Platform"/>
            <consortium name="The Broad Institute Genome Sequencing Center for Infectious Disease"/>
            <person name="Wu L."/>
            <person name="Ma J."/>
        </authorList>
    </citation>
    <scope>NUCLEOTIDE SEQUENCE [LARGE SCALE GENOMIC DNA]</scope>
    <source>
        <strain evidence="4">CCUG 50754</strain>
    </source>
</reference>